<dbReference type="STRING" id="857340.A0A086SUV9"/>
<protein>
    <submittedName>
        <fullName evidence="2">Uncharacterized protein</fullName>
    </submittedName>
</protein>
<sequence length="748" mass="81621">MTEIEMGTDPSADHRAMHVEADEDLIDYDDELVDTGDFDTENNLEATAAQLEEDGASLDTSAAVDAGYEGRISGDVEETYNGKDTGGQGNHGTEEPRGSLAEEQIEEARDNVAGENTLTEPEHEHQNDAGERISDVHLAGGDDVHEIDFGYDEQQPRTEDAEPQNPETHAEDTESLEHDDGHDQGQTQAGNTHDEVDPVNELGQEPEQSPAAVPYESGEDALGKHQNQAAAHPDTAGEDEITWEEDDKVEEPRQKAAEVAQHQDAEQRPGAGDGAELGEPKEEAEELASTQQEAYGVGETEFPSITVQYKGEEFPLFSLSSEAFFTDISVLDDNMETLLAGFRSELANEIASDEELVFQVDEMGLEYAEVSISNKCLVHQTTDKSMQSFPRDSLSHITLRQIVDIFDLLVKNQDPDSTRTLYTYLFTKPNAGRRFELLVESAAAGKGLDEVTHLFESPIPHDVGLAEVVDAAHSHDEFDECESASDPSGGDLIEDVEAGEEDAYQNGAGNLVERVDESGENGEGDEEEHGQQVDENEYQGDLDQADTEPSTEPMAQPPSGPDANGIFNTFIHPFHGLQRTFRHTEARHRRSVSDFSITFSRSDADDIYPATAEAQPDVILTDEVDNDAADSDFDVNEGLTNGHAPERETYATPTADTATTNTVDNDDSVLNTASGADEAAVENQLEQPNDVEVDEIAEIDWREEPVEEEHQSNASVGTAKRNHTDAELDTADEKGRLCFTLHGSFGLG</sequence>
<feature type="compositionally biased region" description="Basic and acidic residues" evidence="1">
    <location>
        <begin position="250"/>
        <end position="267"/>
    </location>
</feature>
<feature type="compositionally biased region" description="Basic and acidic residues" evidence="1">
    <location>
        <begin position="168"/>
        <end position="183"/>
    </location>
</feature>
<feature type="compositionally biased region" description="Acidic residues" evidence="1">
    <location>
        <begin position="236"/>
        <end position="249"/>
    </location>
</feature>
<proteinExistence type="predicted"/>
<evidence type="ECO:0000313" key="2">
    <source>
        <dbReference type="EMBL" id="KFH40891.1"/>
    </source>
</evidence>
<feature type="region of interest" description="Disordered" evidence="1">
    <location>
        <begin position="515"/>
        <end position="568"/>
    </location>
</feature>
<dbReference type="HOGENOM" id="CLU_019102_0_0_1"/>
<dbReference type="OrthoDB" id="5339076at2759"/>
<feature type="region of interest" description="Disordered" evidence="1">
    <location>
        <begin position="68"/>
        <end position="296"/>
    </location>
</feature>
<feature type="compositionally biased region" description="Acidic residues" evidence="1">
    <location>
        <begin position="518"/>
        <end position="546"/>
    </location>
</feature>
<dbReference type="AlphaFoldDB" id="A0A086SUV9"/>
<dbReference type="Proteomes" id="UP000029964">
    <property type="component" value="Unassembled WGS sequence"/>
</dbReference>
<reference evidence="3" key="1">
    <citation type="journal article" date="2014" name="Genome Announc.">
        <title>Genome sequence and annotation of Acremonium chrysogenum, producer of the beta-lactam antibiotic cephalosporin C.</title>
        <authorList>
            <person name="Terfehr D."/>
            <person name="Dahlmann T.A."/>
            <person name="Specht T."/>
            <person name="Zadra I."/>
            <person name="Kuernsteiner H."/>
            <person name="Kueck U."/>
        </authorList>
    </citation>
    <scope>NUCLEOTIDE SEQUENCE [LARGE SCALE GENOMIC DNA]</scope>
    <source>
        <strain evidence="3">ATCC 11550 / CBS 779.69 / DSM 880 / IAM 14645 / JCM 23072 / IMI 49137</strain>
    </source>
</reference>
<feature type="compositionally biased region" description="Basic and acidic residues" evidence="1">
    <location>
        <begin position="722"/>
        <end position="734"/>
    </location>
</feature>
<gene>
    <name evidence="2" type="ORF">ACRE_084040</name>
</gene>
<evidence type="ECO:0000313" key="3">
    <source>
        <dbReference type="Proteomes" id="UP000029964"/>
    </source>
</evidence>
<feature type="compositionally biased region" description="Basic and acidic residues" evidence="1">
    <location>
        <begin position="120"/>
        <end position="160"/>
    </location>
</feature>
<accession>A0A086SUV9</accession>
<keyword evidence="3" id="KW-1185">Reference proteome</keyword>
<name>A0A086SUV9_HAPC1</name>
<feature type="region of interest" description="Disordered" evidence="1">
    <location>
        <begin position="704"/>
        <end position="734"/>
    </location>
</feature>
<dbReference type="EMBL" id="JPKY01000159">
    <property type="protein sequence ID" value="KFH40891.1"/>
    <property type="molecule type" value="Genomic_DNA"/>
</dbReference>
<organism evidence="2 3">
    <name type="scientific">Hapsidospora chrysogenum (strain ATCC 11550 / CBS 779.69 / DSM 880 / IAM 14645 / JCM 23072 / IMI 49137)</name>
    <name type="common">Acremonium chrysogenum</name>
    <dbReference type="NCBI Taxonomy" id="857340"/>
    <lineage>
        <taxon>Eukaryota</taxon>
        <taxon>Fungi</taxon>
        <taxon>Dikarya</taxon>
        <taxon>Ascomycota</taxon>
        <taxon>Pezizomycotina</taxon>
        <taxon>Sordariomycetes</taxon>
        <taxon>Hypocreomycetidae</taxon>
        <taxon>Hypocreales</taxon>
        <taxon>Bionectriaceae</taxon>
        <taxon>Hapsidospora</taxon>
    </lineage>
</organism>
<comment type="caution">
    <text evidence="2">The sequence shown here is derived from an EMBL/GenBank/DDBJ whole genome shotgun (WGS) entry which is preliminary data.</text>
</comment>
<feature type="compositionally biased region" description="Low complexity" evidence="1">
    <location>
        <begin position="650"/>
        <end position="666"/>
    </location>
</feature>
<feature type="region of interest" description="Disordered" evidence="1">
    <location>
        <begin position="636"/>
        <end position="666"/>
    </location>
</feature>
<evidence type="ECO:0000256" key="1">
    <source>
        <dbReference type="SAM" id="MobiDB-lite"/>
    </source>
</evidence>